<dbReference type="EMBL" id="CAJVQB010051327">
    <property type="protein sequence ID" value="CAG8835376.1"/>
    <property type="molecule type" value="Genomic_DNA"/>
</dbReference>
<reference evidence="1 2" key="1">
    <citation type="submission" date="2021-06" db="EMBL/GenBank/DDBJ databases">
        <authorList>
            <person name="Kallberg Y."/>
            <person name="Tangrot J."/>
            <person name="Rosling A."/>
        </authorList>
    </citation>
    <scope>NUCLEOTIDE SEQUENCE [LARGE SCALE GENOMIC DNA]</scope>
    <source>
        <strain evidence="1 2">120-4 pot B 10/14</strain>
    </source>
</reference>
<proteinExistence type="predicted"/>
<name>A0ABN7WNJ8_GIGMA</name>
<dbReference type="Proteomes" id="UP000789901">
    <property type="component" value="Unassembled WGS sequence"/>
</dbReference>
<gene>
    <name evidence="1" type="ORF">GMARGA_LOCUS32539</name>
</gene>
<accession>A0ABN7WNJ8</accession>
<feature type="non-terminal residue" evidence="1">
    <location>
        <position position="1"/>
    </location>
</feature>
<comment type="caution">
    <text evidence="1">The sequence shown here is derived from an EMBL/GenBank/DDBJ whole genome shotgun (WGS) entry which is preliminary data.</text>
</comment>
<organism evidence="1 2">
    <name type="scientific">Gigaspora margarita</name>
    <dbReference type="NCBI Taxonomy" id="4874"/>
    <lineage>
        <taxon>Eukaryota</taxon>
        <taxon>Fungi</taxon>
        <taxon>Fungi incertae sedis</taxon>
        <taxon>Mucoromycota</taxon>
        <taxon>Glomeromycotina</taxon>
        <taxon>Glomeromycetes</taxon>
        <taxon>Diversisporales</taxon>
        <taxon>Gigasporaceae</taxon>
        <taxon>Gigaspora</taxon>
    </lineage>
</organism>
<keyword evidence="2" id="KW-1185">Reference proteome</keyword>
<evidence type="ECO:0000313" key="2">
    <source>
        <dbReference type="Proteomes" id="UP000789901"/>
    </source>
</evidence>
<protein>
    <submittedName>
        <fullName evidence="1">5689_t:CDS:1</fullName>
    </submittedName>
</protein>
<sequence length="103" mass="12200">IIAEPFWYTFEDKKDFQEVLEKRKVVKKTEIMEKGNLVEEELSKVNLDYFYLYAGLAYEYVAWLGFDTTTRDANFYAERDKKVTLTSFADIGRCVVEVLDFKL</sequence>
<evidence type="ECO:0000313" key="1">
    <source>
        <dbReference type="EMBL" id="CAG8835376.1"/>
    </source>
</evidence>